<comment type="function">
    <text evidence="8">Part of the ABC transporter complex LolCDE involved in the translocation of mature outer membrane-directed lipoproteins, from the inner membrane to the periplasmic chaperone, LolA. Responsible for the formation of the LolA-lipoprotein complex in an ATP-dependent manner.</text>
</comment>
<comment type="subunit">
    <text evidence="8">The complex is composed of two ATP-binding proteins (LolD) and two transmembrane proteins (LolC and LolE).</text>
</comment>
<keyword evidence="2 8" id="KW-1003">Cell membrane</keyword>
<dbReference type="PROSITE" id="PS00211">
    <property type="entry name" value="ABC_TRANSPORTER_1"/>
    <property type="match status" value="1"/>
</dbReference>
<keyword evidence="3 8" id="KW-0997">Cell inner membrane</keyword>
<dbReference type="InterPro" id="IPR017911">
    <property type="entry name" value="MacB-like_ATP-bd"/>
</dbReference>
<accession>T2DLD7</accession>
<keyword evidence="11" id="KW-1185">Reference proteome</keyword>
<sequence length="252" mass="27388">MFNATIHRPKNVEENAHARRAICRNINKTYQDGSNATPVLHDVSLSIKAGEHVAILGSSGSGKSTLLHILGGLDKPTSGDVQFNGKSLSQLSSNALAKLRNDEMGFIYQFHHLLGEFTALENVAMPLRIRGLSPKAAQAKARDMLEEVGLSHRIEHLPSAMSGGERQRVAIARALVTEPSVVLADEPTGNLDDSTGEQIYKLLTSLSEKKGTSFVVVTHDITLAAKMDRVLKIKDGRLASDAESKERQDARF</sequence>
<comment type="subcellular location">
    <subcellularLocation>
        <location evidence="8">Cell inner membrane</location>
        <topology evidence="8">Peripheral membrane protein</topology>
    </subcellularLocation>
</comment>
<evidence type="ECO:0000313" key="11">
    <source>
        <dbReference type="Proteomes" id="UP000001870"/>
    </source>
</evidence>
<dbReference type="FunFam" id="3.40.50.300:FF:000230">
    <property type="entry name" value="Lipoprotein-releasing system ATP-binding protein LolD"/>
    <property type="match status" value="1"/>
</dbReference>
<keyword evidence="1 8" id="KW-0813">Transport</keyword>
<evidence type="ECO:0000256" key="5">
    <source>
        <dbReference type="ARBA" id="ARBA00022840"/>
    </source>
</evidence>
<dbReference type="SMART" id="SM00382">
    <property type="entry name" value="AAA"/>
    <property type="match status" value="1"/>
</dbReference>
<evidence type="ECO:0000256" key="4">
    <source>
        <dbReference type="ARBA" id="ARBA00022741"/>
    </source>
</evidence>
<dbReference type="InterPro" id="IPR017871">
    <property type="entry name" value="ABC_transporter-like_CS"/>
</dbReference>
<dbReference type="AlphaFoldDB" id="T2DLD7"/>
<dbReference type="InterPro" id="IPR003593">
    <property type="entry name" value="AAA+_ATPase"/>
</dbReference>
<reference evidence="10 11" key="1">
    <citation type="journal article" date="2008" name="ISME J.">
        <title>Comparative genomics of two ecotypes of the marine planktonic copiotroph Alteromonas macleodii suggests alternative lifestyles associated with different kinds of particulate organic matter.</title>
        <authorList>
            <person name="Ivars-Martinez E."/>
            <person name="Martin-Cuadrado A.B."/>
            <person name="D'Auria G."/>
            <person name="Mira A."/>
            <person name="Ferriera S."/>
            <person name="Johnson J."/>
            <person name="Friedman R."/>
            <person name="Rodriguez-Valera F."/>
        </authorList>
    </citation>
    <scope>NUCLEOTIDE SEQUENCE [LARGE SCALE GENOMIC DNA]</scope>
    <source>
        <strain evidence="11">DSM 17117 / CIP 110805 / LMG 28347 / Deep ecotype</strain>
    </source>
</reference>
<dbReference type="Pfam" id="PF00005">
    <property type="entry name" value="ABC_tran"/>
    <property type="match status" value="1"/>
</dbReference>
<dbReference type="GO" id="GO:0005524">
    <property type="term" value="F:ATP binding"/>
    <property type="evidence" value="ECO:0007669"/>
    <property type="project" value="UniProtKB-UniRule"/>
</dbReference>
<dbReference type="EC" id="7.6.2.-" evidence="8"/>
<dbReference type="GO" id="GO:0005886">
    <property type="term" value="C:plasma membrane"/>
    <property type="evidence" value="ECO:0007669"/>
    <property type="project" value="UniProtKB-SubCell"/>
</dbReference>
<evidence type="ECO:0000256" key="6">
    <source>
        <dbReference type="ARBA" id="ARBA00022967"/>
    </source>
</evidence>
<organism evidence="10 11">
    <name type="scientific">Alteromonas mediterranea (strain DSM 17117 / CIP 110805 / LMG 28347 / Deep ecotype)</name>
    <dbReference type="NCBI Taxonomy" id="1774373"/>
    <lineage>
        <taxon>Bacteria</taxon>
        <taxon>Pseudomonadati</taxon>
        <taxon>Pseudomonadota</taxon>
        <taxon>Gammaproteobacteria</taxon>
        <taxon>Alteromonadales</taxon>
        <taxon>Alteromonadaceae</taxon>
        <taxon>Alteromonas/Salinimonas group</taxon>
        <taxon>Alteromonas</taxon>
    </lineage>
</organism>
<keyword evidence="6 8" id="KW-1278">Translocase</keyword>
<dbReference type="GO" id="GO:0089705">
    <property type="term" value="P:protein localization to outer membrane"/>
    <property type="evidence" value="ECO:0007669"/>
    <property type="project" value="TreeGrafter"/>
</dbReference>
<protein>
    <recommendedName>
        <fullName evidence="8">Lipoprotein-releasing system ATP-binding protein LolD</fullName>
        <ecNumber evidence="8">7.6.2.-</ecNumber>
    </recommendedName>
</protein>
<dbReference type="HOGENOM" id="CLU_000604_1_22_6"/>
<name>T2DLD7_ALTMD</name>
<dbReference type="InterPro" id="IPR015854">
    <property type="entry name" value="ABC_transpr_LolD-like"/>
</dbReference>
<keyword evidence="4 8" id="KW-0547">Nucleotide-binding</keyword>
<evidence type="ECO:0000256" key="3">
    <source>
        <dbReference type="ARBA" id="ARBA00022519"/>
    </source>
</evidence>
<dbReference type="InterPro" id="IPR011924">
    <property type="entry name" value="LolD_lipo_ATP-bd"/>
</dbReference>
<dbReference type="PROSITE" id="PS50893">
    <property type="entry name" value="ABC_TRANSPORTER_2"/>
    <property type="match status" value="1"/>
</dbReference>
<dbReference type="GO" id="GO:0016887">
    <property type="term" value="F:ATP hydrolysis activity"/>
    <property type="evidence" value="ECO:0007669"/>
    <property type="project" value="InterPro"/>
</dbReference>
<dbReference type="InterPro" id="IPR027417">
    <property type="entry name" value="P-loop_NTPase"/>
</dbReference>
<dbReference type="GO" id="GO:0022857">
    <property type="term" value="F:transmembrane transporter activity"/>
    <property type="evidence" value="ECO:0007669"/>
    <property type="project" value="TreeGrafter"/>
</dbReference>
<dbReference type="Gene3D" id="3.40.50.300">
    <property type="entry name" value="P-loop containing nucleotide triphosphate hydrolases"/>
    <property type="match status" value="1"/>
</dbReference>
<keyword evidence="5 8" id="KW-0067">ATP-binding</keyword>
<evidence type="ECO:0000259" key="9">
    <source>
        <dbReference type="PROSITE" id="PS50893"/>
    </source>
</evidence>
<dbReference type="InterPro" id="IPR003439">
    <property type="entry name" value="ABC_transporter-like_ATP-bd"/>
</dbReference>
<gene>
    <name evidence="8" type="primary">lolD</name>
    <name evidence="10" type="ORF">MADE_000001021555</name>
</gene>
<dbReference type="SUPFAM" id="SSF52540">
    <property type="entry name" value="P-loop containing nucleoside triphosphate hydrolases"/>
    <property type="match status" value="1"/>
</dbReference>
<reference evidence="10 11" key="2">
    <citation type="journal article" date="2015" name="Antonie Van Leeuwenhoek">
        <title>Ecophysiological diversity of a novel member of the genus Alteromonas, and description of Alteromonas mediterranea sp. nov.</title>
        <authorList>
            <person name="Ivanova E.P."/>
            <person name="Lopez-Perez M."/>
            <person name="Zabalos M."/>
            <person name="Nguyen S.H."/>
            <person name="Webb H.K."/>
            <person name="Ryan J."/>
            <person name="Lagutin K."/>
            <person name="Vyssotski M."/>
            <person name="Crawford R.J."/>
            <person name="Rodriguez-Valera F."/>
        </authorList>
    </citation>
    <scope>NUCLEOTIDE SEQUENCE [LARGE SCALE GENOMIC DNA]</scope>
    <source>
        <strain evidence="11">DSM 17117 / CIP 110805 / LMG 28347 / Deep ecotype</strain>
    </source>
</reference>
<proteinExistence type="inferred from homology"/>
<evidence type="ECO:0000313" key="10">
    <source>
        <dbReference type="EMBL" id="AGV53714.1"/>
    </source>
</evidence>
<evidence type="ECO:0000256" key="8">
    <source>
        <dbReference type="RuleBase" id="RU367068"/>
    </source>
</evidence>
<keyword evidence="7 8" id="KW-0472">Membrane</keyword>
<dbReference type="PANTHER" id="PTHR24220:SF689">
    <property type="entry name" value="LIPOPROTEIN-RELEASING SYSTEM ATP-BINDING PROTEIN LOLD"/>
    <property type="match status" value="1"/>
</dbReference>
<dbReference type="PANTHER" id="PTHR24220">
    <property type="entry name" value="IMPORT ATP-BINDING PROTEIN"/>
    <property type="match status" value="1"/>
</dbReference>
<dbReference type="EMBL" id="CP001103">
    <property type="protein sequence ID" value="AGV53714.1"/>
    <property type="molecule type" value="Genomic_DNA"/>
</dbReference>
<dbReference type="GO" id="GO:0044874">
    <property type="term" value="P:lipoprotein localization to outer membrane"/>
    <property type="evidence" value="ECO:0007669"/>
    <property type="project" value="TreeGrafter"/>
</dbReference>
<evidence type="ECO:0000256" key="2">
    <source>
        <dbReference type="ARBA" id="ARBA00022475"/>
    </source>
</evidence>
<evidence type="ECO:0000256" key="7">
    <source>
        <dbReference type="ARBA" id="ARBA00023136"/>
    </source>
</evidence>
<comment type="similarity">
    <text evidence="8">Belongs to the ABC transporter superfamily. Lipoprotein translocase (TC 3.A.1.125) family.</text>
</comment>
<feature type="domain" description="ABC transporter" evidence="9">
    <location>
        <begin position="21"/>
        <end position="252"/>
    </location>
</feature>
<dbReference type="KEGG" id="amc:MADE_000001021555"/>
<dbReference type="Proteomes" id="UP000001870">
    <property type="component" value="Chromosome"/>
</dbReference>
<dbReference type="NCBIfam" id="TIGR02211">
    <property type="entry name" value="LolD_lipo_ex"/>
    <property type="match status" value="1"/>
</dbReference>
<evidence type="ECO:0000256" key="1">
    <source>
        <dbReference type="ARBA" id="ARBA00022448"/>
    </source>
</evidence>
<dbReference type="CDD" id="cd03255">
    <property type="entry name" value="ABC_MJ0796_LolCDE_FtsE"/>
    <property type="match status" value="1"/>
</dbReference>